<evidence type="ECO:0000313" key="4">
    <source>
        <dbReference type="EMBL" id="WQG88397.1"/>
    </source>
</evidence>
<keyword evidence="6" id="KW-1185">Reference proteome</keyword>
<reference evidence="3 5" key="1">
    <citation type="submission" date="2016-11" db="EMBL/GenBank/DDBJ databases">
        <authorList>
            <person name="Jaros S."/>
            <person name="Januszkiewicz K."/>
            <person name="Wedrychowicz H."/>
        </authorList>
    </citation>
    <scope>NUCLEOTIDE SEQUENCE [LARGE SCALE GENOMIC DNA]</scope>
    <source>
        <strain evidence="3 5">DSM 784</strain>
    </source>
</reference>
<evidence type="ECO:0000313" key="3">
    <source>
        <dbReference type="EMBL" id="SFW47871.1"/>
    </source>
</evidence>
<dbReference type="GO" id="GO:0016787">
    <property type="term" value="F:hydrolase activity"/>
    <property type="evidence" value="ECO:0007669"/>
    <property type="project" value="InterPro"/>
</dbReference>
<feature type="signal peptide" evidence="1">
    <location>
        <begin position="1"/>
        <end position="19"/>
    </location>
</feature>
<evidence type="ECO:0000313" key="6">
    <source>
        <dbReference type="Proteomes" id="UP001326715"/>
    </source>
</evidence>
<dbReference type="Gene3D" id="2.60.120.560">
    <property type="entry name" value="Exo-inulinase, domain 1"/>
    <property type="match status" value="1"/>
</dbReference>
<dbReference type="Proteomes" id="UP001326715">
    <property type="component" value="Chromosome"/>
</dbReference>
<gene>
    <name evidence="3" type="ORF">SAMN05661012_02046</name>
    <name evidence="4" type="ORF">SR876_26095</name>
</gene>
<dbReference type="EMBL" id="CP140154">
    <property type="protein sequence ID" value="WQG88397.1"/>
    <property type="molecule type" value="Genomic_DNA"/>
</dbReference>
<dbReference type="RefSeq" id="WP_072359550.1">
    <property type="nucleotide sequence ID" value="NZ_CP139972.1"/>
</dbReference>
<reference evidence="4 6" key="2">
    <citation type="submission" date="2023-11" db="EMBL/GenBank/DDBJ databases">
        <title>MicrobeMod: A computational toolkit for identifying prokaryotic methylation and restriction-modification with nanopore sequencing.</title>
        <authorList>
            <person name="Crits-Christoph A."/>
            <person name="Kang S.C."/>
            <person name="Lee H."/>
            <person name="Ostrov N."/>
        </authorList>
    </citation>
    <scope>NUCLEOTIDE SEQUENCE [LARGE SCALE GENOMIC DNA]</scope>
    <source>
        <strain evidence="4 6">ATCC 23090</strain>
    </source>
</reference>
<dbReference type="Proteomes" id="UP000183788">
    <property type="component" value="Unassembled WGS sequence"/>
</dbReference>
<dbReference type="InterPro" id="IPR010496">
    <property type="entry name" value="AL/BT2_dom"/>
</dbReference>
<keyword evidence="1" id="KW-0732">Signal</keyword>
<evidence type="ECO:0000256" key="1">
    <source>
        <dbReference type="SAM" id="SignalP"/>
    </source>
</evidence>
<evidence type="ECO:0000259" key="2">
    <source>
        <dbReference type="Pfam" id="PF06439"/>
    </source>
</evidence>
<sequence>MKLLIPVLALSLSSAAVFAQQPNTLTAKEQKDGWKLLFDGKTTNGWHSYLQSSAADRWKIQDGAFVLDTAVKKGGGDLVTNDEYENYDFTYEWKISEGGNSGLIFSVHEDSKYGATYLTGAEMQVLDDTRHPDGKYPKHNSGDLYDLKKATMNTAKPVGEWNKARILKKDGHLTFWLNGTKTVETTVGSDEWKALLANSKFKTWEGFMKFSKGHIALQDHGNVVSYRSLKIKTL</sequence>
<feature type="domain" description="3-keto-alpha-glucoside-1,2-lyase/3-keto-2-hydroxy-glucal hydratase" evidence="2">
    <location>
        <begin position="33"/>
        <end position="232"/>
    </location>
</feature>
<feature type="chain" id="PRO_5012430664" evidence="1">
    <location>
        <begin position="20"/>
        <end position="234"/>
    </location>
</feature>
<dbReference type="EMBL" id="FPIZ01000005">
    <property type="protein sequence ID" value="SFW47871.1"/>
    <property type="molecule type" value="Genomic_DNA"/>
</dbReference>
<dbReference type="Pfam" id="PF06439">
    <property type="entry name" value="3keto-disac_hyd"/>
    <property type="match status" value="1"/>
</dbReference>
<accession>A0A1K1PJT9</accession>
<dbReference type="STRING" id="1004.SAMN05661012_02046"/>
<organism evidence="3 5">
    <name type="scientific">Chitinophaga sancti</name>
    <dbReference type="NCBI Taxonomy" id="1004"/>
    <lineage>
        <taxon>Bacteria</taxon>
        <taxon>Pseudomonadati</taxon>
        <taxon>Bacteroidota</taxon>
        <taxon>Chitinophagia</taxon>
        <taxon>Chitinophagales</taxon>
        <taxon>Chitinophagaceae</taxon>
        <taxon>Chitinophaga</taxon>
    </lineage>
</organism>
<name>A0A1K1PJT9_9BACT</name>
<dbReference type="AlphaFoldDB" id="A0A1K1PJT9"/>
<dbReference type="OrthoDB" id="659240at2"/>
<protein>
    <submittedName>
        <fullName evidence="4">DUF1080 domain-containing protein</fullName>
    </submittedName>
</protein>
<proteinExistence type="predicted"/>
<evidence type="ECO:0000313" key="5">
    <source>
        <dbReference type="Proteomes" id="UP000183788"/>
    </source>
</evidence>